<proteinExistence type="predicted"/>
<feature type="region of interest" description="Disordered" evidence="1">
    <location>
        <begin position="80"/>
        <end position="102"/>
    </location>
</feature>
<protein>
    <recommendedName>
        <fullName evidence="3">Sortilin N-terminal domain-containing protein</fullName>
    </recommendedName>
</protein>
<evidence type="ECO:0000313" key="2">
    <source>
        <dbReference type="EMBL" id="SVB92993.1"/>
    </source>
</evidence>
<dbReference type="InterPro" id="IPR015943">
    <property type="entry name" value="WD40/YVTN_repeat-like_dom_sf"/>
</dbReference>
<evidence type="ECO:0000256" key="1">
    <source>
        <dbReference type="SAM" id="MobiDB-lite"/>
    </source>
</evidence>
<evidence type="ECO:0008006" key="3">
    <source>
        <dbReference type="Google" id="ProtNLM"/>
    </source>
</evidence>
<feature type="non-terminal residue" evidence="2">
    <location>
        <position position="102"/>
    </location>
</feature>
<sequence>MVYVAALGHAFGPNDERGVFRSSDGGENWEKVLFVSNKTGAVDLSMDTNNPRIMMASMYQVQRSFWTIESGGEETGIYITRDGGDNWENISENTGLPNSDIK</sequence>
<accession>A0A382I2C3</accession>
<dbReference type="Gene3D" id="2.130.10.10">
    <property type="entry name" value="YVTN repeat-like/Quinoprotein amine dehydrogenase"/>
    <property type="match status" value="1"/>
</dbReference>
<reference evidence="2" key="1">
    <citation type="submission" date="2018-05" db="EMBL/GenBank/DDBJ databases">
        <authorList>
            <person name="Lanie J.A."/>
            <person name="Ng W.-L."/>
            <person name="Kazmierczak K.M."/>
            <person name="Andrzejewski T.M."/>
            <person name="Davidsen T.M."/>
            <person name="Wayne K.J."/>
            <person name="Tettelin H."/>
            <person name="Glass J.I."/>
            <person name="Rusch D."/>
            <person name="Podicherti R."/>
            <person name="Tsui H.-C.T."/>
            <person name="Winkler M.E."/>
        </authorList>
    </citation>
    <scope>NUCLEOTIDE SEQUENCE</scope>
</reference>
<name>A0A382I2C3_9ZZZZ</name>
<dbReference type="SUPFAM" id="SSF110296">
    <property type="entry name" value="Oligoxyloglucan reducing end-specific cellobiohydrolase"/>
    <property type="match status" value="1"/>
</dbReference>
<organism evidence="2">
    <name type="scientific">marine metagenome</name>
    <dbReference type="NCBI Taxonomy" id="408172"/>
    <lineage>
        <taxon>unclassified sequences</taxon>
        <taxon>metagenomes</taxon>
        <taxon>ecological metagenomes</taxon>
    </lineage>
</organism>
<dbReference type="EMBL" id="UINC01064380">
    <property type="protein sequence ID" value="SVB92993.1"/>
    <property type="molecule type" value="Genomic_DNA"/>
</dbReference>
<feature type="compositionally biased region" description="Polar residues" evidence="1">
    <location>
        <begin position="88"/>
        <end position="102"/>
    </location>
</feature>
<gene>
    <name evidence="2" type="ORF">METZ01_LOCUS245847</name>
</gene>
<dbReference type="AlphaFoldDB" id="A0A382I2C3"/>